<dbReference type="Proteomes" id="UP001153076">
    <property type="component" value="Unassembled WGS sequence"/>
</dbReference>
<sequence length="363" mass="40416">MSDDNEISITSEDAGDREAKLGKKMDQHKTEMLKRKNGVGERIEHKLADTYKKMGCIAAVECYSLMLGEYNVELTNNRRLVVVADARSSIYKTTTQEVIYNQLVHLMEMHDMAVVDGKTGLMRAITDVYYPPTMADTRAGHRRSEESHKPRIRKCGGALNAVKLAIQGARAVILELISMQVMKVHVCTGVRAVDGTGSSFSGRGRMARISIHIPSEGANLHSRLHYADNGFRGWYWRPGQVSTPSHMRSGMTLRFAILVPLLGGYAITTTAAMCGTLTGTRGTHRVMVFHRNEQRGLIMARLFTAHITRVNHSPHLRTPWYASAYGWVHLSVRRTALVIYGGRGAVPGRGNRACVEINVWQGR</sequence>
<keyword evidence="3" id="KW-1185">Reference proteome</keyword>
<evidence type="ECO:0000256" key="1">
    <source>
        <dbReference type="SAM" id="MobiDB-lite"/>
    </source>
</evidence>
<protein>
    <submittedName>
        <fullName evidence="2">Uncharacterized protein</fullName>
    </submittedName>
</protein>
<reference evidence="2" key="1">
    <citation type="submission" date="2022-04" db="EMBL/GenBank/DDBJ databases">
        <title>Carnegiea gigantea Genome sequencing and assembly v2.</title>
        <authorList>
            <person name="Copetti D."/>
            <person name="Sanderson M.J."/>
            <person name="Burquez A."/>
            <person name="Wojciechowski M.F."/>
        </authorList>
    </citation>
    <scope>NUCLEOTIDE SEQUENCE</scope>
    <source>
        <strain evidence="2">SGP5-SGP5p</strain>
        <tissue evidence="2">Aerial part</tissue>
    </source>
</reference>
<dbReference type="OrthoDB" id="1741631at2759"/>
<dbReference type="EMBL" id="JAKOGI010001349">
    <property type="protein sequence ID" value="KAJ8426099.1"/>
    <property type="molecule type" value="Genomic_DNA"/>
</dbReference>
<evidence type="ECO:0000313" key="3">
    <source>
        <dbReference type="Proteomes" id="UP001153076"/>
    </source>
</evidence>
<accession>A0A9Q1GVS4</accession>
<gene>
    <name evidence="2" type="ORF">Cgig2_001267</name>
</gene>
<dbReference type="AlphaFoldDB" id="A0A9Q1GVS4"/>
<organism evidence="2 3">
    <name type="scientific">Carnegiea gigantea</name>
    <dbReference type="NCBI Taxonomy" id="171969"/>
    <lineage>
        <taxon>Eukaryota</taxon>
        <taxon>Viridiplantae</taxon>
        <taxon>Streptophyta</taxon>
        <taxon>Embryophyta</taxon>
        <taxon>Tracheophyta</taxon>
        <taxon>Spermatophyta</taxon>
        <taxon>Magnoliopsida</taxon>
        <taxon>eudicotyledons</taxon>
        <taxon>Gunneridae</taxon>
        <taxon>Pentapetalae</taxon>
        <taxon>Caryophyllales</taxon>
        <taxon>Cactineae</taxon>
        <taxon>Cactaceae</taxon>
        <taxon>Cactoideae</taxon>
        <taxon>Echinocereeae</taxon>
        <taxon>Carnegiea</taxon>
    </lineage>
</organism>
<proteinExistence type="predicted"/>
<feature type="region of interest" description="Disordered" evidence="1">
    <location>
        <begin position="1"/>
        <end position="20"/>
    </location>
</feature>
<comment type="caution">
    <text evidence="2">The sequence shown here is derived from an EMBL/GenBank/DDBJ whole genome shotgun (WGS) entry which is preliminary data.</text>
</comment>
<evidence type="ECO:0000313" key="2">
    <source>
        <dbReference type="EMBL" id="KAJ8426099.1"/>
    </source>
</evidence>
<name>A0A9Q1GVS4_9CARY</name>